<dbReference type="EMBL" id="CAJQUM010000001">
    <property type="protein sequence ID" value="CAG4884244.1"/>
    <property type="molecule type" value="Genomic_DNA"/>
</dbReference>
<feature type="domain" description="ORC1/DEAH AAA+ ATPase" evidence="3">
    <location>
        <begin position="42"/>
        <end position="171"/>
    </location>
</feature>
<keyword evidence="2" id="KW-0472">Membrane</keyword>
<keyword evidence="5" id="KW-1185">Reference proteome</keyword>
<dbReference type="AlphaFoldDB" id="A0A916N2S7"/>
<evidence type="ECO:0000313" key="5">
    <source>
        <dbReference type="Proteomes" id="UP000742786"/>
    </source>
</evidence>
<dbReference type="SUPFAM" id="SSF52540">
    <property type="entry name" value="P-loop containing nucleoside triphosphate hydrolases"/>
    <property type="match status" value="1"/>
</dbReference>
<evidence type="ECO:0000256" key="2">
    <source>
        <dbReference type="SAM" id="Phobius"/>
    </source>
</evidence>
<dbReference type="RefSeq" id="WP_220636114.1">
    <property type="nucleotide sequence ID" value="NZ_CAJQUM010000001.1"/>
</dbReference>
<dbReference type="Gene3D" id="3.30.70.1070">
    <property type="entry name" value="Sporulation related repeat"/>
    <property type="match status" value="1"/>
</dbReference>
<accession>A0A916N2S7</accession>
<protein>
    <submittedName>
        <fullName evidence="4">ATPase</fullName>
    </submittedName>
</protein>
<dbReference type="InterPro" id="IPR052026">
    <property type="entry name" value="ExeA_AAA_ATPase_DNA-bind"/>
</dbReference>
<comment type="caution">
    <text evidence="4">The sequence shown here is derived from an EMBL/GenBank/DDBJ whole genome shotgun (WGS) entry which is preliminary data.</text>
</comment>
<dbReference type="Pfam" id="PF13401">
    <property type="entry name" value="AAA_22"/>
    <property type="match status" value="1"/>
</dbReference>
<feature type="region of interest" description="Disordered" evidence="1">
    <location>
        <begin position="343"/>
        <end position="370"/>
    </location>
</feature>
<dbReference type="Gene3D" id="3.40.50.300">
    <property type="entry name" value="P-loop containing nucleotide triphosphate hydrolases"/>
    <property type="match status" value="1"/>
</dbReference>
<name>A0A916N2S7_9PROT</name>
<dbReference type="GO" id="GO:0042834">
    <property type="term" value="F:peptidoglycan binding"/>
    <property type="evidence" value="ECO:0007669"/>
    <property type="project" value="InterPro"/>
</dbReference>
<evidence type="ECO:0000313" key="4">
    <source>
        <dbReference type="EMBL" id="CAG4884244.1"/>
    </source>
</evidence>
<keyword evidence="2" id="KW-1133">Transmembrane helix</keyword>
<evidence type="ECO:0000256" key="1">
    <source>
        <dbReference type="SAM" id="MobiDB-lite"/>
    </source>
</evidence>
<sequence>MYLDHFGLAEPPFRITPHTEFFFSGANRGSTLDALLYAATHDEGIIKISGEVGSGKTMLCRVLMERMPEQVAIVYLSNPSLSRDDIFYAIADELALTLPENARASAVLKLLQNHLISLHAEGRRVVVLIDEAHAMPAETLEQIRLLSNLETNHNKLLQLVLFGQPELNDILARADMRQLKERITHNFMLEPLVRDDVAEYMEFRMRAAGYKGPNVFSPAANRLIHDASRGLTRRINILADKSLLAAFASGTHQITIKEVRAAIRDCDFSTATAARRPSRKWLLAGALAIGFVIIAAAATTYLALGASAAAPPSGATPAPPVVPISATPNAAVTAPVATPPAEKPALLPLSPIPSPTRGEGSAASRSTASSLAEQALDRGKTWLATAPDERWFLQLYAVDADQAGNVESYLRRLGETVDREAIHAYRSDLSGKMRYGVIYGDYATLAAAWAAAGNLPAWVQVTHPYPRQVRRLR</sequence>
<feature type="compositionally biased region" description="Low complexity" evidence="1">
    <location>
        <begin position="361"/>
        <end position="370"/>
    </location>
</feature>
<reference evidence="4" key="1">
    <citation type="submission" date="2021-04" db="EMBL/GenBank/DDBJ databases">
        <authorList>
            <person name="Hornung B."/>
        </authorList>
    </citation>
    <scope>NUCLEOTIDE SEQUENCE</scope>
    <source>
        <strain evidence="4">G5G6</strain>
    </source>
</reference>
<dbReference type="InterPro" id="IPR036680">
    <property type="entry name" value="SPOR-like_sf"/>
</dbReference>
<dbReference type="InterPro" id="IPR027417">
    <property type="entry name" value="P-loop_NTPase"/>
</dbReference>
<dbReference type="PANTHER" id="PTHR35894">
    <property type="entry name" value="GENERAL SECRETION PATHWAY PROTEIN A-RELATED"/>
    <property type="match status" value="1"/>
</dbReference>
<feature type="transmembrane region" description="Helical" evidence="2">
    <location>
        <begin position="281"/>
        <end position="304"/>
    </location>
</feature>
<dbReference type="Proteomes" id="UP000742786">
    <property type="component" value="Unassembled WGS sequence"/>
</dbReference>
<organism evidence="4 5">
    <name type="scientific">Georgfuchsia toluolica</name>
    <dbReference type="NCBI Taxonomy" id="424218"/>
    <lineage>
        <taxon>Bacteria</taxon>
        <taxon>Pseudomonadati</taxon>
        <taxon>Pseudomonadota</taxon>
        <taxon>Betaproteobacteria</taxon>
        <taxon>Nitrosomonadales</taxon>
        <taxon>Sterolibacteriaceae</taxon>
        <taxon>Georgfuchsia</taxon>
    </lineage>
</organism>
<dbReference type="InterPro" id="IPR049945">
    <property type="entry name" value="AAA_22"/>
</dbReference>
<gene>
    <name evidence="4" type="ORF">GTOL_12127</name>
</gene>
<keyword evidence="2" id="KW-0812">Transmembrane</keyword>
<proteinExistence type="predicted"/>
<dbReference type="GO" id="GO:0016887">
    <property type="term" value="F:ATP hydrolysis activity"/>
    <property type="evidence" value="ECO:0007669"/>
    <property type="project" value="InterPro"/>
</dbReference>
<dbReference type="PANTHER" id="PTHR35894:SF1">
    <property type="entry name" value="PHOSPHORIBULOKINASE _ URIDINE KINASE FAMILY"/>
    <property type="match status" value="1"/>
</dbReference>
<evidence type="ECO:0000259" key="3">
    <source>
        <dbReference type="Pfam" id="PF13401"/>
    </source>
</evidence>